<evidence type="ECO:0008006" key="8">
    <source>
        <dbReference type="Google" id="ProtNLM"/>
    </source>
</evidence>
<dbReference type="Pfam" id="PF00083">
    <property type="entry name" value="Sugar_tr"/>
    <property type="match status" value="1"/>
</dbReference>
<evidence type="ECO:0000256" key="2">
    <source>
        <dbReference type="ARBA" id="ARBA00022692"/>
    </source>
</evidence>
<dbReference type="Gene3D" id="1.20.1250.20">
    <property type="entry name" value="MFS general substrate transporter like domains"/>
    <property type="match status" value="1"/>
</dbReference>
<comment type="subcellular location">
    <subcellularLocation>
        <location evidence="1">Membrane</location>
    </subcellularLocation>
</comment>
<dbReference type="InterPro" id="IPR036259">
    <property type="entry name" value="MFS_trans_sf"/>
</dbReference>
<proteinExistence type="predicted"/>
<keyword evidence="3 5" id="KW-1133">Transmembrane helix</keyword>
<dbReference type="GO" id="GO:0016020">
    <property type="term" value="C:membrane"/>
    <property type="evidence" value="ECO:0007669"/>
    <property type="project" value="UniProtKB-SubCell"/>
</dbReference>
<feature type="transmembrane region" description="Helical" evidence="5">
    <location>
        <begin position="7"/>
        <end position="31"/>
    </location>
</feature>
<dbReference type="InterPro" id="IPR005828">
    <property type="entry name" value="MFS_sugar_transport-like"/>
</dbReference>
<evidence type="ECO:0000256" key="1">
    <source>
        <dbReference type="ARBA" id="ARBA00004370"/>
    </source>
</evidence>
<evidence type="ECO:0000256" key="5">
    <source>
        <dbReference type="SAM" id="Phobius"/>
    </source>
</evidence>
<feature type="transmembrane region" description="Helical" evidence="5">
    <location>
        <begin position="51"/>
        <end position="69"/>
    </location>
</feature>
<protein>
    <recommendedName>
        <fullName evidence="8">Major facilitator superfamily (MFS) profile domain-containing protein</fullName>
    </recommendedName>
</protein>
<dbReference type="AlphaFoldDB" id="A0AAN6F4W1"/>
<comment type="caution">
    <text evidence="6">The sequence shown here is derived from an EMBL/GenBank/DDBJ whole genome shotgun (WGS) entry which is preliminary data.</text>
</comment>
<keyword evidence="2 5" id="KW-0812">Transmembrane</keyword>
<gene>
    <name evidence="6" type="ORF">LTR82_018272</name>
</gene>
<evidence type="ECO:0000256" key="3">
    <source>
        <dbReference type="ARBA" id="ARBA00022989"/>
    </source>
</evidence>
<reference evidence="6" key="1">
    <citation type="submission" date="2021-12" db="EMBL/GenBank/DDBJ databases">
        <title>Black yeast isolated from Biological Soil Crust.</title>
        <authorList>
            <person name="Kurbessoian T."/>
        </authorList>
    </citation>
    <scope>NUCLEOTIDE SEQUENCE</scope>
    <source>
        <strain evidence="6">CCFEE 5208</strain>
    </source>
</reference>
<name>A0AAN6F4W1_9PEZI</name>
<accession>A0AAN6F4W1</accession>
<sequence length="70" mass="7368">MPLNPKVYQFLVSIFASVGSILYGYDLGVIAGAIASPDFKSRFTPTTSESGAVVSFSLAAPSSVLLWPAR</sequence>
<organism evidence="6 7">
    <name type="scientific">Friedmanniomyces endolithicus</name>
    <dbReference type="NCBI Taxonomy" id="329885"/>
    <lineage>
        <taxon>Eukaryota</taxon>
        <taxon>Fungi</taxon>
        <taxon>Dikarya</taxon>
        <taxon>Ascomycota</taxon>
        <taxon>Pezizomycotina</taxon>
        <taxon>Dothideomycetes</taxon>
        <taxon>Dothideomycetidae</taxon>
        <taxon>Mycosphaerellales</taxon>
        <taxon>Teratosphaeriaceae</taxon>
        <taxon>Friedmanniomyces</taxon>
    </lineage>
</organism>
<dbReference type="EMBL" id="JASUXU010000404">
    <property type="protein sequence ID" value="KAK0301530.1"/>
    <property type="molecule type" value="Genomic_DNA"/>
</dbReference>
<dbReference type="GO" id="GO:0022857">
    <property type="term" value="F:transmembrane transporter activity"/>
    <property type="evidence" value="ECO:0007669"/>
    <property type="project" value="InterPro"/>
</dbReference>
<dbReference type="Proteomes" id="UP001168146">
    <property type="component" value="Unassembled WGS sequence"/>
</dbReference>
<evidence type="ECO:0000313" key="6">
    <source>
        <dbReference type="EMBL" id="KAK0301530.1"/>
    </source>
</evidence>
<keyword evidence="4 5" id="KW-0472">Membrane</keyword>
<evidence type="ECO:0000256" key="4">
    <source>
        <dbReference type="ARBA" id="ARBA00023136"/>
    </source>
</evidence>
<evidence type="ECO:0000313" key="7">
    <source>
        <dbReference type="Proteomes" id="UP001168146"/>
    </source>
</evidence>